<dbReference type="InterPro" id="IPR017441">
    <property type="entry name" value="Protein_kinase_ATP_BS"/>
</dbReference>
<evidence type="ECO:0000256" key="12">
    <source>
        <dbReference type="ARBA" id="ARBA00022833"/>
    </source>
</evidence>
<evidence type="ECO:0000259" key="19">
    <source>
        <dbReference type="PROSITE" id="PS50011"/>
    </source>
</evidence>
<keyword evidence="4" id="KW-0963">Cytoplasm</keyword>
<comment type="subcellular location">
    <subcellularLocation>
        <location evidence="1">Cytoplasm</location>
    </subcellularLocation>
</comment>
<dbReference type="SUPFAM" id="SSF50156">
    <property type="entry name" value="PDZ domain-like"/>
    <property type="match status" value="1"/>
</dbReference>
<dbReference type="Pfam" id="PF00595">
    <property type="entry name" value="PDZ"/>
    <property type="match status" value="1"/>
</dbReference>
<dbReference type="Pfam" id="PF07714">
    <property type="entry name" value="PK_Tyr_Ser-Thr"/>
    <property type="match status" value="1"/>
</dbReference>
<dbReference type="SMART" id="SM00228">
    <property type="entry name" value="PDZ"/>
    <property type="match status" value="1"/>
</dbReference>
<dbReference type="Gene3D" id="3.30.200.20">
    <property type="entry name" value="Phosphorylase Kinase, domain 1"/>
    <property type="match status" value="1"/>
</dbReference>
<feature type="domain" description="LIM zinc-binding" evidence="20">
    <location>
        <begin position="16"/>
        <end position="75"/>
    </location>
</feature>
<evidence type="ECO:0000256" key="9">
    <source>
        <dbReference type="ARBA" id="ARBA00022737"/>
    </source>
</evidence>
<dbReference type="PRINTS" id="PR00109">
    <property type="entry name" value="TYRKINASE"/>
</dbReference>
<dbReference type="InterPro" id="IPR050940">
    <property type="entry name" value="Actin_reg-Ser/Thr_kinase"/>
</dbReference>
<evidence type="ECO:0000256" key="2">
    <source>
        <dbReference type="ARBA" id="ARBA00005843"/>
    </source>
</evidence>
<dbReference type="SUPFAM" id="SSF57716">
    <property type="entry name" value="Glucocorticoid receptor-like (DNA-binding domain)"/>
    <property type="match status" value="2"/>
</dbReference>
<evidence type="ECO:0000256" key="13">
    <source>
        <dbReference type="ARBA" id="ARBA00022840"/>
    </source>
</evidence>
<evidence type="ECO:0000313" key="23">
    <source>
        <dbReference type="Proteomes" id="UP001292094"/>
    </source>
</evidence>
<feature type="region of interest" description="Disordered" evidence="18">
    <location>
        <begin position="638"/>
        <end position="660"/>
    </location>
</feature>
<dbReference type="InterPro" id="IPR000719">
    <property type="entry name" value="Prot_kinase_dom"/>
</dbReference>
<keyword evidence="13 17" id="KW-0067">ATP-binding</keyword>
<dbReference type="PROSITE" id="PS50023">
    <property type="entry name" value="LIM_DOMAIN_2"/>
    <property type="match status" value="2"/>
</dbReference>
<protein>
    <recommendedName>
        <fullName evidence="15">LIM domain kinase 1</fullName>
        <ecNumber evidence="3">2.7.11.1</ecNumber>
    </recommendedName>
</protein>
<evidence type="ECO:0000256" key="17">
    <source>
        <dbReference type="PROSITE-ProRule" id="PRU10141"/>
    </source>
</evidence>
<dbReference type="PROSITE" id="PS00478">
    <property type="entry name" value="LIM_DOMAIN_1"/>
    <property type="match status" value="2"/>
</dbReference>
<evidence type="ECO:0000256" key="14">
    <source>
        <dbReference type="ARBA" id="ARBA00023038"/>
    </source>
</evidence>
<dbReference type="FunFam" id="2.10.110.10:FF:000038">
    <property type="entry name" value="LIM domain kinase 2"/>
    <property type="match status" value="1"/>
</dbReference>
<keyword evidence="23" id="KW-1185">Reference proteome</keyword>
<evidence type="ECO:0000256" key="5">
    <source>
        <dbReference type="ARBA" id="ARBA00022527"/>
    </source>
</evidence>
<dbReference type="GO" id="GO:0005737">
    <property type="term" value="C:cytoplasm"/>
    <property type="evidence" value="ECO:0007669"/>
    <property type="project" value="UniProtKB-SubCell"/>
</dbReference>
<proteinExistence type="inferred from homology"/>
<dbReference type="Pfam" id="PF00412">
    <property type="entry name" value="LIM"/>
    <property type="match status" value="2"/>
</dbReference>
<evidence type="ECO:0000256" key="4">
    <source>
        <dbReference type="ARBA" id="ARBA00022490"/>
    </source>
</evidence>
<evidence type="ECO:0000256" key="7">
    <source>
        <dbReference type="ARBA" id="ARBA00022679"/>
    </source>
</evidence>
<feature type="domain" description="PDZ" evidence="21">
    <location>
        <begin position="152"/>
        <end position="241"/>
    </location>
</feature>
<comment type="caution">
    <text evidence="22">The sequence shown here is derived from an EMBL/GenBank/DDBJ whole genome shotgun (WGS) entry which is preliminary data.</text>
</comment>
<dbReference type="PROSITE" id="PS50106">
    <property type="entry name" value="PDZ"/>
    <property type="match status" value="1"/>
</dbReference>
<sequence length="802" mass="91062">MEEEATSLDESSEETTKCAGCMNLIDEDEFFSAVGQDWHTDCFRCSACDVTLSSWYFEKDGLLFCKNDYWKKYGEACQDCGQIITGPVMVAGDHKFHPECFICASCSLFIGDGESYALVERSKLYCGQCYKRQMQPLNRSNSFSKKPHSIQLIELPAKSENQRRIKLSVDSRKDFPLAGLSNCRGLRIAELDSAADLMSLHVGDRILEVNGRPVEDHCIQDIENLIACSHDAIQLTIEHDPEQVSMRRQSFPFVSPCRTSSPVHGQQQKEGLRERLFKRRDEGYVSGTQRSRQLRRGRGCKERASSLPKLLDNECSREPGYYDLSRTKSFRIEPKNHRIFRASDLTQGELLGKGFFGQVYKMTHSQTGEVMVLKELYRVDEQAQKNFLKEVAVLRSLSHKNVLRFIGVLYKDQRLHLLTEYISGGTLKEIIHNLEETLPWDQRISFAKDIASGMTYLHNCDIIHRDLNSNNCLVREDKRVVVADFGLARIMPQNNWTAERKKFGKKHARKKRYTVVGNPFWMAPEMMKGNKYDEKVDIFSYGIILCEIIGRVEADPDFMPRSMDFGLNETVFQANYCKDCPEPFYKIAFMCCNINPDVRPPFEILEVWLEGLAMHYTVGASLPSNLLVDIYNYNGRSHSSSSEASTPEAPTSDRLPPPLLRTISEGTYSTADSHSLNSASSYVKSNHTESDRHDSLVDETCWNLKKGLEISSLDMAPFHTSLGLLPDSSLLSQYQYSVAMFLDSTVFQEAPHCLYPPGPTMDTAIINGKQPWLGDGWAGRTRLILVLCPEILPLCAPNEMSF</sequence>
<reference evidence="22" key="1">
    <citation type="submission" date="2023-11" db="EMBL/GenBank/DDBJ databases">
        <title>Genome assemblies of two species of porcelain crab, Petrolisthes cinctipes and Petrolisthes manimaculis (Anomura: Porcellanidae).</title>
        <authorList>
            <person name="Angst P."/>
        </authorList>
    </citation>
    <scope>NUCLEOTIDE SEQUENCE</scope>
    <source>
        <strain evidence="22">PB745_02</strain>
        <tissue evidence="22">Gill</tissue>
    </source>
</reference>
<dbReference type="FunFam" id="1.10.510.10:FF:000197">
    <property type="entry name" value="LIM domain kinase 2 isoform X1"/>
    <property type="match status" value="1"/>
</dbReference>
<dbReference type="CDD" id="cd09365">
    <property type="entry name" value="LIM2_LIMK"/>
    <property type="match status" value="1"/>
</dbReference>
<dbReference type="EC" id="2.7.11.1" evidence="3"/>
<keyword evidence="10 17" id="KW-0547">Nucleotide-binding</keyword>
<dbReference type="PANTHER" id="PTHR46485">
    <property type="entry name" value="LIM DOMAIN KINASE 1"/>
    <property type="match status" value="1"/>
</dbReference>
<dbReference type="AlphaFoldDB" id="A0AAE1NVR2"/>
<keyword evidence="14 16" id="KW-0440">LIM domain</keyword>
<evidence type="ECO:0000256" key="8">
    <source>
        <dbReference type="ARBA" id="ARBA00022723"/>
    </source>
</evidence>
<dbReference type="Gene3D" id="2.30.42.10">
    <property type="match status" value="1"/>
</dbReference>
<feature type="compositionally biased region" description="Low complexity" evidence="18">
    <location>
        <begin position="639"/>
        <end position="652"/>
    </location>
</feature>
<dbReference type="Gene3D" id="2.10.110.10">
    <property type="entry name" value="Cysteine Rich Protein"/>
    <property type="match status" value="2"/>
</dbReference>
<dbReference type="GO" id="GO:0046872">
    <property type="term" value="F:metal ion binding"/>
    <property type="evidence" value="ECO:0007669"/>
    <property type="project" value="UniProtKB-KW"/>
</dbReference>
<dbReference type="PROSITE" id="PS50011">
    <property type="entry name" value="PROTEIN_KINASE_DOM"/>
    <property type="match status" value="1"/>
</dbReference>
<evidence type="ECO:0000256" key="10">
    <source>
        <dbReference type="ARBA" id="ARBA00022741"/>
    </source>
</evidence>
<dbReference type="SUPFAM" id="SSF56112">
    <property type="entry name" value="Protein kinase-like (PK-like)"/>
    <property type="match status" value="1"/>
</dbReference>
<dbReference type="PROSITE" id="PS00107">
    <property type="entry name" value="PROTEIN_KINASE_ATP"/>
    <property type="match status" value="1"/>
</dbReference>
<dbReference type="FunFam" id="3.30.200.20:FF:000038">
    <property type="entry name" value="LIM domain kinase 2"/>
    <property type="match status" value="1"/>
</dbReference>
<dbReference type="FunFam" id="2.10.110.10:FF:000082">
    <property type="entry name" value="LIM domain kinase 1"/>
    <property type="match status" value="1"/>
</dbReference>
<dbReference type="PANTHER" id="PTHR46485:SF4">
    <property type="entry name" value="LIM DOMAIN KINASE 1"/>
    <property type="match status" value="1"/>
</dbReference>
<evidence type="ECO:0000259" key="20">
    <source>
        <dbReference type="PROSITE" id="PS50023"/>
    </source>
</evidence>
<dbReference type="EMBL" id="JAWZYT010003732">
    <property type="protein sequence ID" value="KAK4296983.1"/>
    <property type="molecule type" value="Genomic_DNA"/>
</dbReference>
<dbReference type="GO" id="GO:0005524">
    <property type="term" value="F:ATP binding"/>
    <property type="evidence" value="ECO:0007669"/>
    <property type="project" value="UniProtKB-UniRule"/>
</dbReference>
<dbReference type="GO" id="GO:0030036">
    <property type="term" value="P:actin cytoskeleton organization"/>
    <property type="evidence" value="ECO:0007669"/>
    <property type="project" value="TreeGrafter"/>
</dbReference>
<keyword evidence="12 16" id="KW-0862">Zinc</keyword>
<evidence type="ECO:0000313" key="22">
    <source>
        <dbReference type="EMBL" id="KAK4296983.1"/>
    </source>
</evidence>
<feature type="binding site" evidence="17">
    <location>
        <position position="374"/>
    </location>
    <ligand>
        <name>ATP</name>
        <dbReference type="ChEBI" id="CHEBI:30616"/>
    </ligand>
</feature>
<keyword evidence="7" id="KW-0808">Transferase</keyword>
<evidence type="ECO:0000256" key="1">
    <source>
        <dbReference type="ARBA" id="ARBA00004496"/>
    </source>
</evidence>
<comment type="similarity">
    <text evidence="2">Belongs to the protein kinase superfamily. TKL Ser/Thr protein kinase family.</text>
</comment>
<name>A0AAE1NVR2_9EUCA</name>
<evidence type="ECO:0000256" key="3">
    <source>
        <dbReference type="ARBA" id="ARBA00012513"/>
    </source>
</evidence>
<keyword evidence="11" id="KW-0418">Kinase</keyword>
<evidence type="ECO:0000256" key="15">
    <source>
        <dbReference type="ARBA" id="ARBA00040667"/>
    </source>
</evidence>
<dbReference type="InterPro" id="IPR001245">
    <property type="entry name" value="Ser-Thr/Tyr_kinase_cat_dom"/>
</dbReference>
<dbReference type="Proteomes" id="UP001292094">
    <property type="component" value="Unassembled WGS sequence"/>
</dbReference>
<accession>A0AAE1NVR2</accession>
<gene>
    <name evidence="22" type="ORF">Pmani_030566</name>
</gene>
<dbReference type="GO" id="GO:0004674">
    <property type="term" value="F:protein serine/threonine kinase activity"/>
    <property type="evidence" value="ECO:0007669"/>
    <property type="project" value="UniProtKB-KW"/>
</dbReference>
<evidence type="ECO:0000259" key="21">
    <source>
        <dbReference type="PROSITE" id="PS50106"/>
    </source>
</evidence>
<dbReference type="GO" id="GO:0005634">
    <property type="term" value="C:nucleus"/>
    <property type="evidence" value="ECO:0007669"/>
    <property type="project" value="TreeGrafter"/>
</dbReference>
<keyword evidence="9" id="KW-0677">Repeat</keyword>
<dbReference type="InterPro" id="IPR001781">
    <property type="entry name" value="Znf_LIM"/>
</dbReference>
<evidence type="ECO:0000256" key="6">
    <source>
        <dbReference type="ARBA" id="ARBA00022553"/>
    </source>
</evidence>
<evidence type="ECO:0000256" key="11">
    <source>
        <dbReference type="ARBA" id="ARBA00022777"/>
    </source>
</evidence>
<keyword evidence="5" id="KW-0723">Serine/threonine-protein kinase</keyword>
<keyword evidence="8 16" id="KW-0479">Metal-binding</keyword>
<feature type="domain" description="LIM zinc-binding" evidence="20">
    <location>
        <begin position="76"/>
        <end position="136"/>
    </location>
</feature>
<dbReference type="InterPro" id="IPR011009">
    <property type="entry name" value="Kinase-like_dom_sf"/>
</dbReference>
<feature type="domain" description="Protein kinase" evidence="19">
    <location>
        <begin position="345"/>
        <end position="618"/>
    </location>
</feature>
<evidence type="ECO:0000256" key="16">
    <source>
        <dbReference type="PROSITE-ProRule" id="PRU00125"/>
    </source>
</evidence>
<dbReference type="InterPro" id="IPR001478">
    <property type="entry name" value="PDZ"/>
</dbReference>
<keyword evidence="6" id="KW-0597">Phosphoprotein</keyword>
<organism evidence="22 23">
    <name type="scientific">Petrolisthes manimaculis</name>
    <dbReference type="NCBI Taxonomy" id="1843537"/>
    <lineage>
        <taxon>Eukaryota</taxon>
        <taxon>Metazoa</taxon>
        <taxon>Ecdysozoa</taxon>
        <taxon>Arthropoda</taxon>
        <taxon>Crustacea</taxon>
        <taxon>Multicrustacea</taxon>
        <taxon>Malacostraca</taxon>
        <taxon>Eumalacostraca</taxon>
        <taxon>Eucarida</taxon>
        <taxon>Decapoda</taxon>
        <taxon>Pleocyemata</taxon>
        <taxon>Anomura</taxon>
        <taxon>Galatheoidea</taxon>
        <taxon>Porcellanidae</taxon>
        <taxon>Petrolisthes</taxon>
    </lineage>
</organism>
<evidence type="ECO:0000256" key="18">
    <source>
        <dbReference type="SAM" id="MobiDB-lite"/>
    </source>
</evidence>
<dbReference type="Gene3D" id="1.10.510.10">
    <property type="entry name" value="Transferase(Phosphotransferase) domain 1"/>
    <property type="match status" value="1"/>
</dbReference>
<dbReference type="InterPro" id="IPR036034">
    <property type="entry name" value="PDZ_sf"/>
</dbReference>
<dbReference type="SMART" id="SM00132">
    <property type="entry name" value="LIM"/>
    <property type="match status" value="2"/>
</dbReference>